<dbReference type="Pfam" id="PF10294">
    <property type="entry name" value="Methyltransf_16"/>
    <property type="match status" value="1"/>
</dbReference>
<proteinExistence type="predicted"/>
<dbReference type="PANTHER" id="PTHR14614:SF132">
    <property type="entry name" value="PROTEIN-LYSINE METHYLTRANSFERASE C42C1.13"/>
    <property type="match status" value="1"/>
</dbReference>
<dbReference type="CDD" id="cd02440">
    <property type="entry name" value="AdoMet_MTases"/>
    <property type="match status" value="1"/>
</dbReference>
<dbReference type="InterPro" id="IPR019410">
    <property type="entry name" value="Methyltransf_16"/>
</dbReference>
<gene>
    <name evidence="2" type="ORF">PECAL_4P05700</name>
</gene>
<reference evidence="2" key="1">
    <citation type="submission" date="2021-11" db="EMBL/GenBank/DDBJ databases">
        <authorList>
            <consortium name="Genoscope - CEA"/>
            <person name="William W."/>
        </authorList>
    </citation>
    <scope>NUCLEOTIDE SEQUENCE</scope>
</reference>
<feature type="non-terminal residue" evidence="2">
    <location>
        <position position="1"/>
    </location>
</feature>
<comment type="caution">
    <text evidence="2">The sequence shown here is derived from an EMBL/GenBank/DDBJ whole genome shotgun (WGS) entry which is preliminary data.</text>
</comment>
<dbReference type="PANTHER" id="PTHR14614">
    <property type="entry name" value="HEPATOCELLULAR CARCINOMA-ASSOCIATED ANTIGEN"/>
    <property type="match status" value="1"/>
</dbReference>
<evidence type="ECO:0000313" key="2">
    <source>
        <dbReference type="EMBL" id="CAH0373380.1"/>
    </source>
</evidence>
<dbReference type="Proteomes" id="UP000789595">
    <property type="component" value="Unassembled WGS sequence"/>
</dbReference>
<dbReference type="EMBL" id="CAKKNE010000004">
    <property type="protein sequence ID" value="CAH0373380.1"/>
    <property type="molecule type" value="Genomic_DNA"/>
</dbReference>
<evidence type="ECO:0000256" key="1">
    <source>
        <dbReference type="SAM" id="MobiDB-lite"/>
    </source>
</evidence>
<protein>
    <recommendedName>
        <fullName evidence="4">Calmodulin-lysine N-methyltransferase</fullName>
    </recommendedName>
</protein>
<keyword evidence="3" id="KW-1185">Reference proteome</keyword>
<feature type="region of interest" description="Disordered" evidence="1">
    <location>
        <begin position="1"/>
        <end position="23"/>
    </location>
</feature>
<name>A0A8J2WMQ4_9STRA</name>
<accession>A0A8J2WMQ4</accession>
<feature type="non-terminal residue" evidence="2">
    <location>
        <position position="365"/>
    </location>
</feature>
<feature type="compositionally biased region" description="Polar residues" evidence="1">
    <location>
        <begin position="1"/>
        <end position="12"/>
    </location>
</feature>
<organism evidence="2 3">
    <name type="scientific">Pelagomonas calceolata</name>
    <dbReference type="NCBI Taxonomy" id="35677"/>
    <lineage>
        <taxon>Eukaryota</taxon>
        <taxon>Sar</taxon>
        <taxon>Stramenopiles</taxon>
        <taxon>Ochrophyta</taxon>
        <taxon>Pelagophyceae</taxon>
        <taxon>Pelagomonadales</taxon>
        <taxon>Pelagomonadaceae</taxon>
        <taxon>Pelagomonas</taxon>
    </lineage>
</organism>
<dbReference type="Gene3D" id="3.40.50.150">
    <property type="entry name" value="Vaccinia Virus protein VP39"/>
    <property type="match status" value="1"/>
</dbReference>
<evidence type="ECO:0000313" key="3">
    <source>
        <dbReference type="Proteomes" id="UP000789595"/>
    </source>
</evidence>
<dbReference type="AlphaFoldDB" id="A0A8J2WMQ4"/>
<dbReference type="OrthoDB" id="46564at2759"/>
<dbReference type="SUPFAM" id="SSF53335">
    <property type="entry name" value="S-adenosyl-L-methionine-dependent methyltransferases"/>
    <property type="match status" value="1"/>
</dbReference>
<sequence length="365" mass="38906">TPFFGPSTQGRTSFDKEGSRVNSRTAVRSVNEAMHLGAHHEELRRAGHARRRLLALNTEPDLKRLITYAEKYPKGATPTSIPGGREVADALSLGERMTVLRELRSAIKPEVATWTPNVKDKVLCAGSWLPAGEEPVYETTDVVVGDRTYAVKQCTQHCLGSGSRLWASAVALSRHLVGNPIVRGKRVVELGSGVGLVARVCCDLGAVVLATDAEERLLDVVRANAPAAQVKRLDWATPDLSDTFDVVLGADLIYSSGAMASGLLETCTSLCRSGGRLLLCVPAGRHGLDELVNAINQDARWGAAAVERFCANDVAEGHAFLLVGATRSEPVPHPVRADALALRRSGQLPASSGFCGEPSGLPLPR</sequence>
<dbReference type="InterPro" id="IPR029063">
    <property type="entry name" value="SAM-dependent_MTases_sf"/>
</dbReference>
<evidence type="ECO:0008006" key="4">
    <source>
        <dbReference type="Google" id="ProtNLM"/>
    </source>
</evidence>